<comment type="cofactor">
    <cofactor evidence="11">
        <name>Mg(2+)</name>
        <dbReference type="ChEBI" id="CHEBI:18420"/>
    </cofactor>
</comment>
<evidence type="ECO:0000256" key="1">
    <source>
        <dbReference type="ARBA" id="ARBA00000683"/>
    </source>
</evidence>
<keyword evidence="9 11" id="KW-0598">Phosphotransferase system</keyword>
<proteinExistence type="inferred from homology"/>
<dbReference type="InterPro" id="IPR000121">
    <property type="entry name" value="PEP_util_C"/>
</dbReference>
<evidence type="ECO:0000256" key="8">
    <source>
        <dbReference type="ARBA" id="ARBA00022597"/>
    </source>
</evidence>
<evidence type="ECO:0000256" key="7">
    <source>
        <dbReference type="ARBA" id="ARBA00022490"/>
    </source>
</evidence>
<dbReference type="InterPro" id="IPR018274">
    <property type="entry name" value="PEP_util_AS"/>
</dbReference>
<dbReference type="InterPro" id="IPR024692">
    <property type="entry name" value="PTS_EI"/>
</dbReference>
<organism evidence="16 17">
    <name type="scientific">Clostridium mobile</name>
    <dbReference type="NCBI Taxonomy" id="2841512"/>
    <lineage>
        <taxon>Bacteria</taxon>
        <taxon>Bacillati</taxon>
        <taxon>Bacillota</taxon>
        <taxon>Clostridia</taxon>
        <taxon>Eubacteriales</taxon>
        <taxon>Clostridiaceae</taxon>
        <taxon>Clostridium</taxon>
    </lineage>
</organism>
<evidence type="ECO:0000256" key="3">
    <source>
        <dbReference type="ARBA" id="ARBA00004496"/>
    </source>
</evidence>
<dbReference type="InterPro" id="IPR050499">
    <property type="entry name" value="PEP-utilizing_PTS_enzyme"/>
</dbReference>
<sequence>MLKGIKASSGIAIGKAFVIKEYDFKPLKIKIEDSSLEEERFNKAVEKAKKELEELIESTIKNFTENEGEIFEAHLTMLDDPELIGTVSEKILKENINAEYALKTVCDELVEIFEGIEDEYLKERIVDIKDVTKRMLRILNGQVEEGVNNIKEESIIISKDITPSQTAQMDKNKVLGFVTETGGVTSHSAIIARTLGIPAILGVHNLLDKIKNGDVLIIDGNEGVVILNPDEKTLKNYREKIERYMEDKIELLKYKDLESITLDFKKVEVAGNIGSVEEVDSIIENGGEGIGLFRTEFLYMEKEVLPNEEEQFLAYKSVVEKLNGKPVVIRTLDIGGDKKLSYLPIKEELNPFLGYRAIRLCLDRKDIFKTQLRALLRASKYGNLKIMFPMICNLEELLESKKILKECKNELKEEGLEYDENLEVGIMIEVPSAAIISDILAKEVDFFSIGTNDLIQYTMAVDRMNEKVSYLYDFNNLAVLRLIKLVIENGHREGIWVGMCGEMAGREDLIPLLLGMGLEEFSMSPSSILKVRKIIRNLSFKESSKIVKKL</sequence>
<dbReference type="RefSeq" id="WP_216437533.1">
    <property type="nucleotide sequence ID" value="NZ_JAHLQF010000001.1"/>
</dbReference>
<comment type="function">
    <text evidence="2 11">General (non sugar-specific) component of the phosphoenolpyruvate-dependent sugar phosphotransferase system (sugar PTS). This major carbohydrate active-transport system catalyzes the phosphorylation of incoming sugar substrates concomitantly with their translocation across the cell membrane. Enzyme I transfers the phosphoryl group from phosphoenolpyruvate (PEP) to the phosphoryl carrier protein (HPr).</text>
</comment>
<dbReference type="InterPro" id="IPR006318">
    <property type="entry name" value="PTS_EI-like"/>
</dbReference>
<dbReference type="NCBIfam" id="TIGR01417">
    <property type="entry name" value="PTS_I_fam"/>
    <property type="match status" value="1"/>
</dbReference>
<gene>
    <name evidence="16" type="primary">ptsP</name>
    <name evidence="16" type="ORF">KQI86_02255</name>
</gene>
<comment type="caution">
    <text evidence="16">The sequence shown here is derived from an EMBL/GenBank/DDBJ whole genome shotgun (WGS) entry which is preliminary data.</text>
</comment>
<accession>A0ABS6EEK6</accession>
<protein>
    <recommendedName>
        <fullName evidence="5 11">Phosphoenolpyruvate-protein phosphotransferase</fullName>
        <ecNumber evidence="4 11">2.7.3.9</ecNumber>
    </recommendedName>
    <alternativeName>
        <fullName evidence="10 11">Phosphotransferase system, enzyme I</fullName>
    </alternativeName>
</protein>
<evidence type="ECO:0000313" key="17">
    <source>
        <dbReference type="Proteomes" id="UP000726170"/>
    </source>
</evidence>
<dbReference type="EMBL" id="JAHLQF010000001">
    <property type="protein sequence ID" value="MBU5483131.1"/>
    <property type="molecule type" value="Genomic_DNA"/>
</dbReference>
<evidence type="ECO:0000256" key="6">
    <source>
        <dbReference type="ARBA" id="ARBA00022448"/>
    </source>
</evidence>
<dbReference type="Proteomes" id="UP000726170">
    <property type="component" value="Unassembled WGS sequence"/>
</dbReference>
<dbReference type="Pfam" id="PF00391">
    <property type="entry name" value="PEP-utilizers"/>
    <property type="match status" value="1"/>
</dbReference>
<evidence type="ECO:0000256" key="12">
    <source>
        <dbReference type="SAM" id="Coils"/>
    </source>
</evidence>
<evidence type="ECO:0000256" key="10">
    <source>
        <dbReference type="ARBA" id="ARBA00033235"/>
    </source>
</evidence>
<evidence type="ECO:0000256" key="5">
    <source>
        <dbReference type="ARBA" id="ARBA00016544"/>
    </source>
</evidence>
<evidence type="ECO:0000256" key="11">
    <source>
        <dbReference type="PIRNR" id="PIRNR000732"/>
    </source>
</evidence>
<dbReference type="Pfam" id="PF02896">
    <property type="entry name" value="PEP-utilizers_C"/>
    <property type="match status" value="1"/>
</dbReference>
<keyword evidence="17" id="KW-1185">Reference proteome</keyword>
<dbReference type="PANTHER" id="PTHR46244">
    <property type="entry name" value="PHOSPHOENOLPYRUVATE-PROTEIN PHOSPHOTRANSFERASE"/>
    <property type="match status" value="1"/>
</dbReference>
<keyword evidence="11 16" id="KW-0808">Transferase</keyword>
<dbReference type="PROSITE" id="PS00742">
    <property type="entry name" value="PEP_ENZYMES_2"/>
    <property type="match status" value="1"/>
</dbReference>
<comment type="subcellular location">
    <subcellularLocation>
        <location evidence="3 11">Cytoplasm</location>
    </subcellularLocation>
</comment>
<comment type="similarity">
    <text evidence="11">Belongs to the PEP-utilizing enzyme family.</text>
</comment>
<dbReference type="GO" id="GO:0008965">
    <property type="term" value="F:phosphoenolpyruvate-protein phosphotransferase activity"/>
    <property type="evidence" value="ECO:0007669"/>
    <property type="project" value="UniProtKB-EC"/>
</dbReference>
<dbReference type="PIRSF" id="PIRSF000732">
    <property type="entry name" value="PTS_enzyme_I"/>
    <property type="match status" value="1"/>
</dbReference>
<dbReference type="InterPro" id="IPR008731">
    <property type="entry name" value="PTS_EIN"/>
</dbReference>
<reference evidence="16 17" key="1">
    <citation type="submission" date="2021-06" db="EMBL/GenBank/DDBJ databases">
        <authorList>
            <person name="Sun Q."/>
            <person name="Li D."/>
        </authorList>
    </citation>
    <scope>NUCLEOTIDE SEQUENCE [LARGE SCALE GENOMIC DNA]</scope>
    <source>
        <strain evidence="16 17">MSJ-11</strain>
    </source>
</reference>
<feature type="domain" description="PEP-utilising enzyme mobile" evidence="13">
    <location>
        <begin position="150"/>
        <end position="223"/>
    </location>
</feature>
<evidence type="ECO:0000256" key="4">
    <source>
        <dbReference type="ARBA" id="ARBA00012232"/>
    </source>
</evidence>
<evidence type="ECO:0000259" key="13">
    <source>
        <dbReference type="Pfam" id="PF00391"/>
    </source>
</evidence>
<keyword evidence="11" id="KW-0460">Magnesium</keyword>
<evidence type="ECO:0000313" key="16">
    <source>
        <dbReference type="EMBL" id="MBU5483131.1"/>
    </source>
</evidence>
<keyword evidence="11" id="KW-0418">Kinase</keyword>
<feature type="coiled-coil region" evidence="12">
    <location>
        <begin position="31"/>
        <end position="62"/>
    </location>
</feature>
<evidence type="ECO:0000259" key="14">
    <source>
        <dbReference type="Pfam" id="PF02896"/>
    </source>
</evidence>
<keyword evidence="7 11" id="KW-0963">Cytoplasm</keyword>
<evidence type="ECO:0000256" key="9">
    <source>
        <dbReference type="ARBA" id="ARBA00022683"/>
    </source>
</evidence>
<dbReference type="InterPro" id="IPR008279">
    <property type="entry name" value="PEP-util_enz_mobile_dom"/>
</dbReference>
<keyword evidence="8 11" id="KW-0762">Sugar transport</keyword>
<keyword evidence="11" id="KW-0479">Metal-binding</keyword>
<keyword evidence="6 11" id="KW-0813">Transport</keyword>
<dbReference type="InterPro" id="IPR023151">
    <property type="entry name" value="PEP_util_CS"/>
</dbReference>
<comment type="catalytic activity">
    <reaction evidence="1 11">
        <text>L-histidyl-[protein] + phosphoenolpyruvate = N(pros)-phospho-L-histidyl-[protein] + pyruvate</text>
        <dbReference type="Rhea" id="RHEA:23880"/>
        <dbReference type="Rhea" id="RHEA-COMP:9745"/>
        <dbReference type="Rhea" id="RHEA-COMP:9746"/>
        <dbReference type="ChEBI" id="CHEBI:15361"/>
        <dbReference type="ChEBI" id="CHEBI:29979"/>
        <dbReference type="ChEBI" id="CHEBI:58702"/>
        <dbReference type="ChEBI" id="CHEBI:64837"/>
        <dbReference type="EC" id="2.7.3.9"/>
    </reaction>
</comment>
<dbReference type="PANTHER" id="PTHR46244:SF3">
    <property type="entry name" value="PHOSPHOENOLPYRUVATE-PROTEIN PHOSPHOTRANSFERASE"/>
    <property type="match status" value="1"/>
</dbReference>
<dbReference type="PROSITE" id="PS00370">
    <property type="entry name" value="PEP_ENZYMES_PHOS_SITE"/>
    <property type="match status" value="1"/>
</dbReference>
<name>A0ABS6EEK6_9CLOT</name>
<dbReference type="EC" id="2.7.3.9" evidence="4 11"/>
<dbReference type="Pfam" id="PF05524">
    <property type="entry name" value="PEP-utilisers_N"/>
    <property type="match status" value="1"/>
</dbReference>
<feature type="domain" description="Phosphotransferase system enzyme I N-terminal" evidence="15">
    <location>
        <begin position="3"/>
        <end position="124"/>
    </location>
</feature>
<keyword evidence="12" id="KW-0175">Coiled coil</keyword>
<evidence type="ECO:0000259" key="15">
    <source>
        <dbReference type="Pfam" id="PF05524"/>
    </source>
</evidence>
<evidence type="ECO:0000256" key="2">
    <source>
        <dbReference type="ARBA" id="ARBA00002728"/>
    </source>
</evidence>
<feature type="domain" description="PEP-utilising enzyme C-terminal" evidence="14">
    <location>
        <begin position="253"/>
        <end position="538"/>
    </location>
</feature>